<protein>
    <submittedName>
        <fullName evidence="1">Membrane biogenesis protein</fullName>
    </submittedName>
</protein>
<sequence>MKVLNFKEKPIIAMLHLKGRSNGEIMERMIKETDIYYRNGVDAVLVENYFGNTDHCIQGLEYLHKNMPDRIYGVNILGDYRKAFELAGKYNADFIQIDSVCGHLPPGLDSVYGDELMSLMKDRTFQVLGGLRFKYQPIRSGRTLEKDAELARQRCDAVVTTGEGTGKDCPSEKLFQFRTVLKEFPLIVGAGVTSGNVCEKLKYADGVIIGSWLKEGHIDYGDVCEEYVKEFMDKVMEYRASLPR</sequence>
<evidence type="ECO:0000313" key="2">
    <source>
        <dbReference type="Proteomes" id="UP000823927"/>
    </source>
</evidence>
<dbReference type="Pfam" id="PF03437">
    <property type="entry name" value="BtpA"/>
    <property type="match status" value="1"/>
</dbReference>
<organism evidence="1 2">
    <name type="scientific">Candidatus Scybalocola faecigallinarum</name>
    <dbReference type="NCBI Taxonomy" id="2840941"/>
    <lineage>
        <taxon>Bacteria</taxon>
        <taxon>Bacillati</taxon>
        <taxon>Bacillota</taxon>
        <taxon>Clostridia</taxon>
        <taxon>Lachnospirales</taxon>
        <taxon>Lachnospiraceae</taxon>
        <taxon>Lachnospiraceae incertae sedis</taxon>
        <taxon>Candidatus Scybalocola (ex Gilroy et al. 2021)</taxon>
    </lineage>
</organism>
<name>A0A9D1F4Y4_9FIRM</name>
<dbReference type="InterPro" id="IPR005137">
    <property type="entry name" value="BtpA"/>
</dbReference>
<gene>
    <name evidence="1" type="ORF">IAB46_07765</name>
</gene>
<reference evidence="1" key="2">
    <citation type="journal article" date="2021" name="PeerJ">
        <title>Extensive microbial diversity within the chicken gut microbiome revealed by metagenomics and culture.</title>
        <authorList>
            <person name="Gilroy R."/>
            <person name="Ravi A."/>
            <person name="Getino M."/>
            <person name="Pursley I."/>
            <person name="Horton D.L."/>
            <person name="Alikhan N.F."/>
            <person name="Baker D."/>
            <person name="Gharbi K."/>
            <person name="Hall N."/>
            <person name="Watson M."/>
            <person name="Adriaenssens E.M."/>
            <person name="Foster-Nyarko E."/>
            <person name="Jarju S."/>
            <person name="Secka A."/>
            <person name="Antonio M."/>
            <person name="Oren A."/>
            <person name="Chaudhuri R.R."/>
            <person name="La Ragione R."/>
            <person name="Hildebrand F."/>
            <person name="Pallen M.J."/>
        </authorList>
    </citation>
    <scope>NUCLEOTIDE SEQUENCE</scope>
    <source>
        <strain evidence="1">CHK178-757</strain>
    </source>
</reference>
<dbReference type="AlphaFoldDB" id="A0A9D1F4Y4"/>
<comment type="caution">
    <text evidence="1">The sequence shown here is derived from an EMBL/GenBank/DDBJ whole genome shotgun (WGS) entry which is preliminary data.</text>
</comment>
<evidence type="ECO:0000313" key="1">
    <source>
        <dbReference type="EMBL" id="HIS47439.1"/>
    </source>
</evidence>
<dbReference type="PANTHER" id="PTHR21381">
    <property type="entry name" value="ZGC:162297"/>
    <property type="match status" value="1"/>
</dbReference>
<dbReference type="CDD" id="cd04722">
    <property type="entry name" value="TIM_phosphate_binding"/>
    <property type="match status" value="1"/>
</dbReference>
<dbReference type="EMBL" id="DVIT01000028">
    <property type="protein sequence ID" value="HIS47439.1"/>
    <property type="molecule type" value="Genomic_DNA"/>
</dbReference>
<dbReference type="SUPFAM" id="SSF51395">
    <property type="entry name" value="FMN-linked oxidoreductases"/>
    <property type="match status" value="1"/>
</dbReference>
<dbReference type="Proteomes" id="UP000823927">
    <property type="component" value="Unassembled WGS sequence"/>
</dbReference>
<accession>A0A9D1F4Y4</accession>
<reference evidence="1" key="1">
    <citation type="submission" date="2020-10" db="EMBL/GenBank/DDBJ databases">
        <authorList>
            <person name="Gilroy R."/>
        </authorList>
    </citation>
    <scope>NUCLEOTIDE SEQUENCE</scope>
    <source>
        <strain evidence="1">CHK178-757</strain>
    </source>
</reference>
<proteinExistence type="predicted"/>
<dbReference type="PANTHER" id="PTHR21381:SF3">
    <property type="entry name" value="SGC REGION PROTEIN SGCQ-RELATED"/>
    <property type="match status" value="1"/>
</dbReference>